<dbReference type="InterPro" id="IPR023614">
    <property type="entry name" value="Porin_dom_sf"/>
</dbReference>
<dbReference type="PANTHER" id="PTHR34596">
    <property type="entry name" value="CHITOPORIN"/>
    <property type="match status" value="1"/>
</dbReference>
<dbReference type="PROSITE" id="PS51257">
    <property type="entry name" value="PROKAR_LIPOPROTEIN"/>
    <property type="match status" value="1"/>
</dbReference>
<evidence type="ECO:0000256" key="4">
    <source>
        <dbReference type="SAM" id="SignalP"/>
    </source>
</evidence>
<keyword evidence="3 4" id="KW-0732">Signal</keyword>
<keyword evidence="6" id="KW-1185">Reference proteome</keyword>
<evidence type="ECO:0000256" key="2">
    <source>
        <dbReference type="ARBA" id="ARBA00022448"/>
    </source>
</evidence>
<reference evidence="5 6" key="1">
    <citation type="submission" date="2018-08" db="EMBL/GenBank/DDBJ databases">
        <title>Genomic taxonomy of the Vibrionaceae family.</title>
        <authorList>
            <person name="Gomez-Gil B."/>
            <person name="Tanaka M."/>
            <person name="Sawabe T."/>
            <person name="Enciso-Ibarra K."/>
        </authorList>
    </citation>
    <scope>NUCLEOTIDE SEQUENCE [LARGE SCALE GENOMIC DNA]</scope>
    <source>
        <strain evidence="5 6">CAIM 1831</strain>
    </source>
</reference>
<dbReference type="InterPro" id="IPR005318">
    <property type="entry name" value="OM_porin_bac"/>
</dbReference>
<accession>A0ABM6Z0D4</accession>
<evidence type="ECO:0000256" key="1">
    <source>
        <dbReference type="ARBA" id="ARBA00009075"/>
    </source>
</evidence>
<dbReference type="Pfam" id="PF03573">
    <property type="entry name" value="OprD"/>
    <property type="match status" value="1"/>
</dbReference>
<gene>
    <name evidence="5" type="ORF">D1115_22280</name>
</gene>
<feature type="signal peptide" evidence="4">
    <location>
        <begin position="1"/>
        <end position="30"/>
    </location>
</feature>
<dbReference type="Gene3D" id="2.40.160.10">
    <property type="entry name" value="Porin"/>
    <property type="match status" value="1"/>
</dbReference>
<organism evidence="5 6">
    <name type="scientific">Vibrio alfacsensis</name>
    <dbReference type="NCBI Taxonomy" id="1074311"/>
    <lineage>
        <taxon>Bacteria</taxon>
        <taxon>Pseudomonadati</taxon>
        <taxon>Pseudomonadota</taxon>
        <taxon>Gammaproteobacteria</taxon>
        <taxon>Vibrionales</taxon>
        <taxon>Vibrionaceae</taxon>
        <taxon>Vibrio</taxon>
    </lineage>
</organism>
<comment type="similarity">
    <text evidence="1">Belongs to the outer membrane porin (Opr) (TC 1.B.25) family.</text>
</comment>
<evidence type="ECO:0000313" key="5">
    <source>
        <dbReference type="EMBL" id="AXY03574.1"/>
    </source>
</evidence>
<dbReference type="EMBL" id="CP032094">
    <property type="protein sequence ID" value="AXY03574.1"/>
    <property type="molecule type" value="Genomic_DNA"/>
</dbReference>
<dbReference type="PANTHER" id="PTHR34596:SF2">
    <property type="entry name" value="CHITOPORIN"/>
    <property type="match status" value="1"/>
</dbReference>
<protein>
    <submittedName>
        <fullName evidence="5">Outer membrane porin, OprD family</fullName>
    </submittedName>
</protein>
<dbReference type="SUPFAM" id="SSF56935">
    <property type="entry name" value="Porins"/>
    <property type="match status" value="1"/>
</dbReference>
<name>A0ABM6Z0D4_9VIBR</name>
<dbReference type="Proteomes" id="UP000262832">
    <property type="component" value="Chromosome II"/>
</dbReference>
<evidence type="ECO:0000313" key="6">
    <source>
        <dbReference type="Proteomes" id="UP000262832"/>
    </source>
</evidence>
<keyword evidence="2" id="KW-0813">Transport</keyword>
<dbReference type="RefSeq" id="WP_128813459.1">
    <property type="nucleotide sequence ID" value="NZ_CP032094.1"/>
</dbReference>
<proteinExistence type="inferred from homology"/>
<sequence length="435" mass="49273">MKKCLIQKTTISNCIAVALGCQLFATPVFASFIEDSTLDVKLRNEYRNAERPSASDGVYGPEIDAWVQGFLFDFESGQFMDTVSIQAGTYHIEKLRADPEKSTRFYLDGHESFTINYANLSLDFGDWANIKIGQFGTDYRYGSLEYQIPLIEYSSVRTVPSLNEGVFYEGTFDNFHLYGMYSQKYAGGYYQEWTDEGFRTDIKLAPSGDKYLIEVDKKPSYAIAGVWDNKQTMLSLGASYQEEMSWQVMSRGSHTWIDPEKGFFKAEYVGFYAQPIGWSQDNNVDDDTYAVSGQLLWNKERVTVMGSFGQVGKKLPGNPEIDTDIGFSFDQSIDRNHYDMFSWQIGGFYKVSPSFDMGLALVVTDGYEDRDHDVNIEGLGANLILSHTVQDGPMKGFKTSAILNKAQEYRDGSSLGDKLDYYDIKLTAHYDFSLF</sequence>
<evidence type="ECO:0000256" key="3">
    <source>
        <dbReference type="ARBA" id="ARBA00022729"/>
    </source>
</evidence>
<feature type="chain" id="PRO_5046339302" evidence="4">
    <location>
        <begin position="31"/>
        <end position="435"/>
    </location>
</feature>